<feature type="compositionally biased region" description="Basic and acidic residues" evidence="7">
    <location>
        <begin position="355"/>
        <end position="372"/>
    </location>
</feature>
<dbReference type="SUPFAM" id="SSF82199">
    <property type="entry name" value="SET domain"/>
    <property type="match status" value="1"/>
</dbReference>
<evidence type="ECO:0000256" key="2">
    <source>
        <dbReference type="ARBA" id="ARBA00022679"/>
    </source>
</evidence>
<reference evidence="10" key="2">
    <citation type="submission" date="2009-11" db="EMBL/GenBank/DDBJ databases">
        <title>The Genome Sequence of Allomyces macrogynus strain ATCC 38327.</title>
        <authorList>
            <consortium name="The Broad Institute Genome Sequencing Platform"/>
            <person name="Russ C."/>
            <person name="Cuomo C."/>
            <person name="Shea T."/>
            <person name="Young S.K."/>
            <person name="Zeng Q."/>
            <person name="Koehrsen M."/>
            <person name="Haas B."/>
            <person name="Borodovsky M."/>
            <person name="Guigo R."/>
            <person name="Alvarado L."/>
            <person name="Berlin A."/>
            <person name="Borenstein D."/>
            <person name="Chen Z."/>
            <person name="Engels R."/>
            <person name="Freedman E."/>
            <person name="Gellesch M."/>
            <person name="Goldberg J."/>
            <person name="Griggs A."/>
            <person name="Gujja S."/>
            <person name="Heiman D."/>
            <person name="Hepburn T."/>
            <person name="Howarth C."/>
            <person name="Jen D."/>
            <person name="Larson L."/>
            <person name="Lewis B."/>
            <person name="Mehta T."/>
            <person name="Park D."/>
            <person name="Pearson M."/>
            <person name="Roberts A."/>
            <person name="Saif S."/>
            <person name="Shenoy N."/>
            <person name="Sisk P."/>
            <person name="Stolte C."/>
            <person name="Sykes S."/>
            <person name="Walk T."/>
            <person name="White J."/>
            <person name="Yandava C."/>
            <person name="Burger G."/>
            <person name="Gray M.W."/>
            <person name="Holland P.W.H."/>
            <person name="King N."/>
            <person name="Lang F.B.F."/>
            <person name="Roger A.J."/>
            <person name="Ruiz-Trillo I."/>
            <person name="Lander E."/>
            <person name="Nusbaum C."/>
        </authorList>
    </citation>
    <scope>NUCLEOTIDE SEQUENCE [LARGE SCALE GENOMIC DNA]</scope>
    <source>
        <strain evidence="10">ATCC 38327</strain>
    </source>
</reference>
<reference evidence="9 10" key="1">
    <citation type="submission" date="2009-11" db="EMBL/GenBank/DDBJ databases">
        <title>Annotation of Allomyces macrogynus ATCC 38327.</title>
        <authorList>
            <consortium name="The Broad Institute Genome Sequencing Platform"/>
            <person name="Russ C."/>
            <person name="Cuomo C."/>
            <person name="Burger G."/>
            <person name="Gray M.W."/>
            <person name="Holland P.W.H."/>
            <person name="King N."/>
            <person name="Lang F.B.F."/>
            <person name="Roger A.J."/>
            <person name="Ruiz-Trillo I."/>
            <person name="Young S.K."/>
            <person name="Zeng Q."/>
            <person name="Gargeya S."/>
            <person name="Fitzgerald M."/>
            <person name="Haas B."/>
            <person name="Abouelleil A."/>
            <person name="Alvarado L."/>
            <person name="Arachchi H.M."/>
            <person name="Berlin A."/>
            <person name="Chapman S.B."/>
            <person name="Gearin G."/>
            <person name="Goldberg J."/>
            <person name="Griggs A."/>
            <person name="Gujja S."/>
            <person name="Hansen M."/>
            <person name="Heiman D."/>
            <person name="Howarth C."/>
            <person name="Larimer J."/>
            <person name="Lui A."/>
            <person name="MacDonald P.J.P."/>
            <person name="McCowen C."/>
            <person name="Montmayeur A."/>
            <person name="Murphy C."/>
            <person name="Neiman D."/>
            <person name="Pearson M."/>
            <person name="Priest M."/>
            <person name="Roberts A."/>
            <person name="Saif S."/>
            <person name="Shea T."/>
            <person name="Sisk P."/>
            <person name="Stolte C."/>
            <person name="Sykes S."/>
            <person name="Wortman J."/>
            <person name="Nusbaum C."/>
            <person name="Birren B."/>
        </authorList>
    </citation>
    <scope>NUCLEOTIDE SEQUENCE [LARGE SCALE GENOMIC DNA]</scope>
    <source>
        <strain evidence="9 10">ATCC 38327</strain>
    </source>
</reference>
<dbReference type="EMBL" id="GG745333">
    <property type="protein sequence ID" value="KNE58493.1"/>
    <property type="molecule type" value="Genomic_DNA"/>
</dbReference>
<dbReference type="GO" id="GO:0032259">
    <property type="term" value="P:methylation"/>
    <property type="evidence" value="ECO:0007669"/>
    <property type="project" value="UniProtKB-KW"/>
</dbReference>
<feature type="region of interest" description="Disordered" evidence="7">
    <location>
        <begin position="340"/>
        <end position="372"/>
    </location>
</feature>
<evidence type="ECO:0000256" key="6">
    <source>
        <dbReference type="ARBA" id="ARBA00048619"/>
    </source>
</evidence>
<evidence type="ECO:0000313" key="10">
    <source>
        <dbReference type="Proteomes" id="UP000054350"/>
    </source>
</evidence>
<feature type="compositionally biased region" description="Low complexity" evidence="7">
    <location>
        <begin position="417"/>
        <end position="436"/>
    </location>
</feature>
<dbReference type="STRING" id="578462.A0A0L0S7D8"/>
<dbReference type="Gene3D" id="2.170.270.10">
    <property type="entry name" value="SET domain"/>
    <property type="match status" value="2"/>
</dbReference>
<gene>
    <name evidence="9" type="ORF">AMAG_04063</name>
</gene>
<name>A0A0L0S7D8_ALLM3</name>
<dbReference type="InterPro" id="IPR046341">
    <property type="entry name" value="SET_dom_sf"/>
</dbReference>
<feature type="compositionally biased region" description="Acidic residues" evidence="7">
    <location>
        <begin position="341"/>
        <end position="354"/>
    </location>
</feature>
<sequence length="436" mass="48673">MDPQGVSIKWVSDAKERGVLADRDFAEGNVIFEEQPMVCDQYLYNKDFFPTCEYCLACLESPADMVKRLAGLPEPPHLWGAEAVPVLKNVPCEHICGELYCSTSCRDKAWAQYHSLLCLGPHPRDDHPLLEIRQEWKSFHFPPESATIGLLVKMLAMIAVTRDEALFDHFKADYRNETLHIVAKFMDEQFSDRLTKFLRLFRDLFAPHGLHVSQELFDKLLTIVSLNGQGIGTSSFEAYERILRNLSAAAEEKAGSPEALAVTEALDQVDALREAIEEHSDDFTHAEGTGLYRAHAMINHACVPNAEIQFVRNNATLRVVATRDIAKGAEVTISYMHFDGCESDGEEDEDEEESDHEHDHHGHDHHHDHDEHLVDVDRRREMLREYYLFECTCDQCLADSGAGKAALATAPGSRTVAGSSSSSSSAAGSSSSAARR</sequence>
<evidence type="ECO:0000256" key="1">
    <source>
        <dbReference type="ARBA" id="ARBA00022603"/>
    </source>
</evidence>
<dbReference type="VEuPathDB" id="FungiDB:AMAG_04063"/>
<dbReference type="AlphaFoldDB" id="A0A0L0S7D8"/>
<dbReference type="GO" id="GO:0045814">
    <property type="term" value="P:negative regulation of gene expression, epigenetic"/>
    <property type="evidence" value="ECO:0007669"/>
    <property type="project" value="TreeGrafter"/>
</dbReference>
<dbReference type="eggNOG" id="KOG2084">
    <property type="taxonomic scope" value="Eukaryota"/>
</dbReference>
<dbReference type="PANTHER" id="PTHR46402:SF2">
    <property type="entry name" value="HISTONE-LYSINE N-TRIMETHYLTRANSFERASE SMYD5"/>
    <property type="match status" value="1"/>
</dbReference>
<organism evidence="9 10">
    <name type="scientific">Allomyces macrogynus (strain ATCC 38327)</name>
    <name type="common">Allomyces javanicus var. macrogynus</name>
    <dbReference type="NCBI Taxonomy" id="578462"/>
    <lineage>
        <taxon>Eukaryota</taxon>
        <taxon>Fungi</taxon>
        <taxon>Fungi incertae sedis</taxon>
        <taxon>Blastocladiomycota</taxon>
        <taxon>Blastocladiomycetes</taxon>
        <taxon>Blastocladiales</taxon>
        <taxon>Blastocladiaceae</taxon>
        <taxon>Allomyces</taxon>
    </lineage>
</organism>
<protein>
    <recommendedName>
        <fullName evidence="5">Histone-lysine N-methyltransferase SET5</fullName>
    </recommendedName>
    <alternativeName>
        <fullName evidence="4">SET domain-containing protein 5</fullName>
    </alternativeName>
</protein>
<evidence type="ECO:0000256" key="7">
    <source>
        <dbReference type="SAM" id="MobiDB-lite"/>
    </source>
</evidence>
<feature type="domain" description="SET" evidence="8">
    <location>
        <begin position="4"/>
        <end position="336"/>
    </location>
</feature>
<evidence type="ECO:0000256" key="3">
    <source>
        <dbReference type="ARBA" id="ARBA00022691"/>
    </source>
</evidence>
<keyword evidence="10" id="KW-1185">Reference proteome</keyword>
<dbReference type="Proteomes" id="UP000054350">
    <property type="component" value="Unassembled WGS sequence"/>
</dbReference>
<accession>A0A0L0S7D8</accession>
<dbReference type="PROSITE" id="PS50280">
    <property type="entry name" value="SET"/>
    <property type="match status" value="1"/>
</dbReference>
<comment type="catalytic activity">
    <reaction evidence="6">
        <text>L-lysyl-[histone] + S-adenosyl-L-methionine = N(6)-methyl-L-lysyl-[histone] + S-adenosyl-L-homocysteine + H(+)</text>
        <dbReference type="Rhea" id="RHEA:10024"/>
        <dbReference type="Rhea" id="RHEA-COMP:9845"/>
        <dbReference type="Rhea" id="RHEA-COMP:9846"/>
        <dbReference type="ChEBI" id="CHEBI:15378"/>
        <dbReference type="ChEBI" id="CHEBI:29969"/>
        <dbReference type="ChEBI" id="CHEBI:57856"/>
        <dbReference type="ChEBI" id="CHEBI:59789"/>
        <dbReference type="ChEBI" id="CHEBI:61929"/>
    </reaction>
    <physiologicalReaction direction="left-to-right" evidence="6">
        <dbReference type="Rhea" id="RHEA:10025"/>
    </physiologicalReaction>
</comment>
<keyword evidence="1" id="KW-0489">Methyltransferase</keyword>
<keyword evidence="3" id="KW-0949">S-adenosyl-L-methionine</keyword>
<dbReference type="Gene3D" id="6.10.140.2220">
    <property type="match status" value="1"/>
</dbReference>
<dbReference type="OrthoDB" id="438641at2759"/>
<dbReference type="GO" id="GO:0042799">
    <property type="term" value="F:histone H4K20 methyltransferase activity"/>
    <property type="evidence" value="ECO:0007669"/>
    <property type="project" value="TreeGrafter"/>
</dbReference>
<dbReference type="InterPro" id="IPR001214">
    <property type="entry name" value="SET_dom"/>
</dbReference>
<proteinExistence type="predicted"/>
<evidence type="ECO:0000259" key="8">
    <source>
        <dbReference type="PROSITE" id="PS50280"/>
    </source>
</evidence>
<keyword evidence="2" id="KW-0808">Transferase</keyword>
<feature type="region of interest" description="Disordered" evidence="7">
    <location>
        <begin position="409"/>
        <end position="436"/>
    </location>
</feature>
<dbReference type="Pfam" id="PF00856">
    <property type="entry name" value="SET"/>
    <property type="match status" value="1"/>
</dbReference>
<evidence type="ECO:0000256" key="5">
    <source>
        <dbReference type="ARBA" id="ARBA00044528"/>
    </source>
</evidence>
<evidence type="ECO:0000313" key="9">
    <source>
        <dbReference type="EMBL" id="KNE58493.1"/>
    </source>
</evidence>
<evidence type="ECO:0000256" key="4">
    <source>
        <dbReference type="ARBA" id="ARBA00042380"/>
    </source>
</evidence>
<dbReference type="PANTHER" id="PTHR46402">
    <property type="entry name" value="SET AND MYND DOMAIN-CONTAINING PROTEIN 5"/>
    <property type="match status" value="1"/>
</dbReference>